<dbReference type="SUPFAM" id="SSF53756">
    <property type="entry name" value="UDP-Glycosyltransferase/glycogen phosphorylase"/>
    <property type="match status" value="1"/>
</dbReference>
<dbReference type="InterPro" id="IPR001830">
    <property type="entry name" value="Glyco_trans_20"/>
</dbReference>
<dbReference type="GO" id="GO:0034605">
    <property type="term" value="P:cellular response to heat"/>
    <property type="evidence" value="ECO:0007669"/>
    <property type="project" value="TreeGrafter"/>
</dbReference>
<dbReference type="GO" id="GO:0003825">
    <property type="term" value="F:alpha,alpha-trehalose-phosphate synthase (UDP-forming) activity"/>
    <property type="evidence" value="ECO:0007669"/>
    <property type="project" value="TreeGrafter"/>
</dbReference>
<evidence type="ECO:0000313" key="2">
    <source>
        <dbReference type="Proteomes" id="UP000765509"/>
    </source>
</evidence>
<organism evidence="1 2">
    <name type="scientific">Austropuccinia psidii MF-1</name>
    <dbReference type="NCBI Taxonomy" id="1389203"/>
    <lineage>
        <taxon>Eukaryota</taxon>
        <taxon>Fungi</taxon>
        <taxon>Dikarya</taxon>
        <taxon>Basidiomycota</taxon>
        <taxon>Pucciniomycotina</taxon>
        <taxon>Pucciniomycetes</taxon>
        <taxon>Pucciniales</taxon>
        <taxon>Sphaerophragmiaceae</taxon>
        <taxon>Austropuccinia</taxon>
    </lineage>
</organism>
<dbReference type="GO" id="GO:0005992">
    <property type="term" value="P:trehalose biosynthetic process"/>
    <property type="evidence" value="ECO:0007669"/>
    <property type="project" value="InterPro"/>
</dbReference>
<dbReference type="Gene3D" id="3.40.50.2000">
    <property type="entry name" value="Glycogen Phosphorylase B"/>
    <property type="match status" value="2"/>
</dbReference>
<keyword evidence="2" id="KW-1185">Reference proteome</keyword>
<name>A0A9Q3H2B6_9BASI</name>
<comment type="caution">
    <text evidence="1">The sequence shown here is derived from an EMBL/GenBank/DDBJ whole genome shotgun (WGS) entry which is preliminary data.</text>
</comment>
<dbReference type="GO" id="GO:0004805">
    <property type="term" value="F:trehalose-phosphatase activity"/>
    <property type="evidence" value="ECO:0007669"/>
    <property type="project" value="TreeGrafter"/>
</dbReference>
<reference evidence="1" key="1">
    <citation type="submission" date="2021-03" db="EMBL/GenBank/DDBJ databases">
        <title>Draft genome sequence of rust myrtle Austropuccinia psidii MF-1, a brazilian biotype.</title>
        <authorList>
            <person name="Quecine M.C."/>
            <person name="Pachon D.M.R."/>
            <person name="Bonatelli M.L."/>
            <person name="Correr F.H."/>
            <person name="Franceschini L.M."/>
            <person name="Leite T.F."/>
            <person name="Margarido G.R.A."/>
            <person name="Almeida C.A."/>
            <person name="Ferrarezi J.A."/>
            <person name="Labate C.A."/>
        </authorList>
    </citation>
    <scope>NUCLEOTIDE SEQUENCE</scope>
    <source>
        <strain evidence="1">MF-1</strain>
    </source>
</reference>
<dbReference type="Pfam" id="PF00982">
    <property type="entry name" value="Glyco_transf_20"/>
    <property type="match status" value="1"/>
</dbReference>
<gene>
    <name evidence="1" type="ORF">O181_028963</name>
</gene>
<evidence type="ECO:0000313" key="1">
    <source>
        <dbReference type="EMBL" id="MBW0489248.1"/>
    </source>
</evidence>
<dbReference type="AlphaFoldDB" id="A0A9Q3H2B6"/>
<accession>A0A9Q3H2B6</accession>
<evidence type="ECO:0008006" key="3">
    <source>
        <dbReference type="Google" id="ProtNLM"/>
    </source>
</evidence>
<dbReference type="Proteomes" id="UP000765509">
    <property type="component" value="Unassembled WGS sequence"/>
</dbReference>
<dbReference type="GO" id="GO:0005946">
    <property type="term" value="C:alpha,alpha-trehalose-phosphate synthase complex (UDP-forming)"/>
    <property type="evidence" value="ECO:0007669"/>
    <property type="project" value="TreeGrafter"/>
</dbReference>
<sequence>MLRKLMNKNQATRPNIWNRGRASIGFFLHTPFPSYEVYQKIPFASELLLGISNSDLVGFHIKDYTQNFLSCCNRIANLPTQSNGFQFGDRHVSVDAFPVGIEPVRVQEKLQEPSVQARIKALKESFGKSKVILGVDRLEFVV</sequence>
<dbReference type="PANTHER" id="PTHR10788">
    <property type="entry name" value="TREHALOSE-6-PHOSPHATE SYNTHASE"/>
    <property type="match status" value="1"/>
</dbReference>
<dbReference type="PANTHER" id="PTHR10788:SF106">
    <property type="entry name" value="BCDNA.GH08860"/>
    <property type="match status" value="1"/>
</dbReference>
<proteinExistence type="predicted"/>
<dbReference type="OrthoDB" id="755951at2759"/>
<protein>
    <recommendedName>
        <fullName evidence="3">Trehalose-6-phosphate synthase</fullName>
    </recommendedName>
</protein>
<dbReference type="GO" id="GO:0005829">
    <property type="term" value="C:cytosol"/>
    <property type="evidence" value="ECO:0007669"/>
    <property type="project" value="TreeGrafter"/>
</dbReference>
<dbReference type="EMBL" id="AVOT02009987">
    <property type="protein sequence ID" value="MBW0489248.1"/>
    <property type="molecule type" value="Genomic_DNA"/>
</dbReference>